<dbReference type="GO" id="GO:0043683">
    <property type="term" value="P:type IV pilus assembly"/>
    <property type="evidence" value="ECO:0007669"/>
    <property type="project" value="InterPro"/>
</dbReference>
<keyword evidence="2" id="KW-0812">Transmembrane</keyword>
<keyword evidence="2" id="KW-0472">Membrane</keyword>
<dbReference type="PANTHER" id="PTHR30093:SF47">
    <property type="entry name" value="TYPE IV PILUS NON-CORE MINOR PILIN PILE"/>
    <property type="match status" value="1"/>
</dbReference>
<dbReference type="Proteomes" id="UP000249282">
    <property type="component" value="Unassembled WGS sequence"/>
</dbReference>
<name>A0A2W5RAJ1_ACIJO</name>
<dbReference type="GO" id="GO:0015628">
    <property type="term" value="P:protein secretion by the type II secretion system"/>
    <property type="evidence" value="ECO:0007669"/>
    <property type="project" value="InterPro"/>
</dbReference>
<dbReference type="AlphaFoldDB" id="A0A2W5RAJ1"/>
<dbReference type="InterPro" id="IPR000983">
    <property type="entry name" value="Bac_GSPG_pilin"/>
</dbReference>
<evidence type="ECO:0000313" key="4">
    <source>
        <dbReference type="Proteomes" id="UP000249282"/>
    </source>
</evidence>
<reference evidence="3 4" key="1">
    <citation type="submission" date="2017-11" db="EMBL/GenBank/DDBJ databases">
        <title>Infants hospitalized years apart are colonized by the same room-sourced microbial strains.</title>
        <authorList>
            <person name="Brooks B."/>
            <person name="Olm M.R."/>
            <person name="Firek B.A."/>
            <person name="Baker R."/>
            <person name="Thomas B.C."/>
            <person name="Morowitz M.J."/>
            <person name="Banfield J.F."/>
        </authorList>
    </citation>
    <scope>NUCLEOTIDE SEQUENCE [LARGE SCALE GENOMIC DNA]</scope>
    <source>
        <strain evidence="3">S2_003_000_R3_20</strain>
    </source>
</reference>
<keyword evidence="2" id="KW-1133">Transmembrane helix</keyword>
<dbReference type="SUPFAM" id="SSF54523">
    <property type="entry name" value="Pili subunits"/>
    <property type="match status" value="1"/>
</dbReference>
<dbReference type="InterPro" id="IPR012902">
    <property type="entry name" value="N_methyl_site"/>
</dbReference>
<evidence type="ECO:0000313" key="3">
    <source>
        <dbReference type="EMBL" id="PZQ87318.1"/>
    </source>
</evidence>
<dbReference type="PROSITE" id="PS00409">
    <property type="entry name" value="PROKAR_NTER_METHYL"/>
    <property type="match status" value="1"/>
</dbReference>
<dbReference type="GO" id="GO:0015627">
    <property type="term" value="C:type II protein secretion system complex"/>
    <property type="evidence" value="ECO:0007669"/>
    <property type="project" value="InterPro"/>
</dbReference>
<dbReference type="PRINTS" id="PR00813">
    <property type="entry name" value="BCTERIALGSPG"/>
</dbReference>
<keyword evidence="1" id="KW-0488">Methylation</keyword>
<gene>
    <name evidence="3" type="ORF">DI542_12120</name>
</gene>
<dbReference type="Pfam" id="PF16732">
    <property type="entry name" value="ComP_DUS"/>
    <property type="match status" value="1"/>
</dbReference>
<dbReference type="PANTHER" id="PTHR30093">
    <property type="entry name" value="GENERAL SECRETION PATHWAY PROTEIN G"/>
    <property type="match status" value="1"/>
</dbReference>
<protein>
    <submittedName>
        <fullName evidence="3">Pilin</fullName>
    </submittedName>
</protein>
<dbReference type="NCBIfam" id="TIGR02532">
    <property type="entry name" value="IV_pilin_GFxxxE"/>
    <property type="match status" value="1"/>
</dbReference>
<comment type="caution">
    <text evidence="3">The sequence shown here is derived from an EMBL/GenBank/DDBJ whole genome shotgun (WGS) entry which is preliminary data.</text>
</comment>
<evidence type="ECO:0000256" key="1">
    <source>
        <dbReference type="ARBA" id="ARBA00022481"/>
    </source>
</evidence>
<sequence length="157" mass="17390">MKTRNTSLEQGFTLIELMIVVVIVAIFAAIAIPSYQAYVRRAQASQAQQEVQRLASELARWKSRNFSYQGFNLTAKTVPNYNFEIKDGTDTNLTLNEQDTNQQYKAAGQSWVIKAISSNENNFSLLMTSTGVQCKNKTKANITYASCGSAANGSEGW</sequence>
<accession>A0A2W5RAJ1</accession>
<evidence type="ECO:0000256" key="2">
    <source>
        <dbReference type="SAM" id="Phobius"/>
    </source>
</evidence>
<feature type="transmembrane region" description="Helical" evidence="2">
    <location>
        <begin position="12"/>
        <end position="32"/>
    </location>
</feature>
<dbReference type="InterPro" id="IPR031982">
    <property type="entry name" value="PilE-like"/>
</dbReference>
<dbReference type="Pfam" id="PF07963">
    <property type="entry name" value="N_methyl"/>
    <property type="match status" value="1"/>
</dbReference>
<dbReference type="EMBL" id="QFQJ01000069">
    <property type="protein sequence ID" value="PZQ87318.1"/>
    <property type="molecule type" value="Genomic_DNA"/>
</dbReference>
<proteinExistence type="predicted"/>
<organism evidence="3 4">
    <name type="scientific">Acinetobacter johnsonii</name>
    <dbReference type="NCBI Taxonomy" id="40214"/>
    <lineage>
        <taxon>Bacteria</taxon>
        <taxon>Pseudomonadati</taxon>
        <taxon>Pseudomonadota</taxon>
        <taxon>Gammaproteobacteria</taxon>
        <taxon>Moraxellales</taxon>
        <taxon>Moraxellaceae</taxon>
        <taxon>Acinetobacter</taxon>
    </lineage>
</organism>
<dbReference type="Gene3D" id="3.30.700.10">
    <property type="entry name" value="Glycoprotein, Type 4 Pilin"/>
    <property type="match status" value="1"/>
</dbReference>
<dbReference type="InterPro" id="IPR045584">
    <property type="entry name" value="Pilin-like"/>
</dbReference>